<feature type="transmembrane region" description="Helical" evidence="1">
    <location>
        <begin position="112"/>
        <end position="131"/>
    </location>
</feature>
<evidence type="ECO:0000313" key="2">
    <source>
        <dbReference type="EMBL" id="VYU78318.1"/>
    </source>
</evidence>
<reference evidence="2" key="1">
    <citation type="submission" date="2019-11" db="EMBL/GenBank/DDBJ databases">
        <authorList>
            <person name="Feng L."/>
        </authorList>
    </citation>
    <scope>NUCLEOTIDE SEQUENCE</scope>
    <source>
        <strain evidence="2">ElimosumLFYP34</strain>
    </source>
</reference>
<dbReference type="AlphaFoldDB" id="A0A6N3HPH5"/>
<sequence>MKQEIHRIRGGLLAIIFILLYAAIEAFYAVYLSAANQSFSENGGVVAVPIYLRAMFWVYLVLLGGLVGGIANDFKRRKAHLSVFNLTVGIVMVALGASLTTLIAVVPLRASLANASSGLFLFGGVFLYKGLRSAPNPEPVSKKIMNLILAIILILLFVVAYDQLQAYMTGAMAAVSMEERVGVTGRALVYYNFLVTPLLTLLMAAGACFVAWFRMPRPAFDVRHLLFALVCLVLYGGTVYMILDGQFFDSMTKSLPDLYKIEIVKSACVSLSVTLPVFSGLYLLKAFLRGSPEVWIKKGGRSSKKK</sequence>
<keyword evidence="1" id="KW-0812">Transmembrane</keyword>
<feature type="transmembrane region" description="Helical" evidence="1">
    <location>
        <begin position="225"/>
        <end position="243"/>
    </location>
</feature>
<feature type="transmembrane region" description="Helical" evidence="1">
    <location>
        <begin position="143"/>
        <end position="161"/>
    </location>
</feature>
<name>A0A6N3HPH5_EUBLI</name>
<gene>
    <name evidence="2" type="ORF">ELLFYP34_01509</name>
</gene>
<accession>A0A6N3HPH5</accession>
<proteinExistence type="predicted"/>
<keyword evidence="1" id="KW-0472">Membrane</keyword>
<dbReference type="EMBL" id="CACRTR010000023">
    <property type="protein sequence ID" value="VYU78318.1"/>
    <property type="molecule type" value="Genomic_DNA"/>
</dbReference>
<feature type="transmembrane region" description="Helical" evidence="1">
    <location>
        <begin position="50"/>
        <end position="71"/>
    </location>
</feature>
<feature type="transmembrane region" description="Helical" evidence="1">
    <location>
        <begin position="83"/>
        <end position="106"/>
    </location>
</feature>
<feature type="transmembrane region" description="Helical" evidence="1">
    <location>
        <begin position="12"/>
        <end position="30"/>
    </location>
</feature>
<keyword evidence="1" id="KW-1133">Transmembrane helix</keyword>
<evidence type="ECO:0000256" key="1">
    <source>
        <dbReference type="SAM" id="Phobius"/>
    </source>
</evidence>
<feature type="transmembrane region" description="Helical" evidence="1">
    <location>
        <begin position="189"/>
        <end position="213"/>
    </location>
</feature>
<feature type="transmembrane region" description="Helical" evidence="1">
    <location>
        <begin position="263"/>
        <end position="284"/>
    </location>
</feature>
<protein>
    <submittedName>
        <fullName evidence="2">Uncharacterized protein</fullName>
    </submittedName>
</protein>
<organism evidence="2">
    <name type="scientific">Eubacterium limosum</name>
    <dbReference type="NCBI Taxonomy" id="1736"/>
    <lineage>
        <taxon>Bacteria</taxon>
        <taxon>Bacillati</taxon>
        <taxon>Bacillota</taxon>
        <taxon>Clostridia</taxon>
        <taxon>Eubacteriales</taxon>
        <taxon>Eubacteriaceae</taxon>
        <taxon>Eubacterium</taxon>
    </lineage>
</organism>